<dbReference type="RefSeq" id="WP_200333671.1">
    <property type="nucleotide sequence ID" value="NZ_CP066786.1"/>
</dbReference>
<dbReference type="Gene3D" id="1.20.1720.10">
    <property type="entry name" value="Multidrug resistance protein D"/>
    <property type="match status" value="1"/>
</dbReference>
<proteinExistence type="predicted"/>
<protein>
    <submittedName>
        <fullName evidence="1">Uncharacterized protein</fullName>
    </submittedName>
</protein>
<dbReference type="Proteomes" id="UP000596083">
    <property type="component" value="Chromosome"/>
</dbReference>
<evidence type="ECO:0000313" key="2">
    <source>
        <dbReference type="Proteomes" id="UP000596083"/>
    </source>
</evidence>
<name>A0A7T7HH15_9HYPH</name>
<evidence type="ECO:0000313" key="1">
    <source>
        <dbReference type="EMBL" id="QQM28979.1"/>
    </source>
</evidence>
<gene>
    <name evidence="1" type="ORF">JET14_11530</name>
</gene>
<organism evidence="1 2">
    <name type="scientific">Martelella lutilitoris</name>
    <dbReference type="NCBI Taxonomy" id="2583532"/>
    <lineage>
        <taxon>Bacteria</taxon>
        <taxon>Pseudomonadati</taxon>
        <taxon>Pseudomonadota</taxon>
        <taxon>Alphaproteobacteria</taxon>
        <taxon>Hyphomicrobiales</taxon>
        <taxon>Aurantimonadaceae</taxon>
        <taxon>Martelella</taxon>
    </lineage>
</organism>
<accession>A0A7T7HH15</accession>
<dbReference type="KEGG" id="mlut:JET14_11530"/>
<dbReference type="EMBL" id="CP066786">
    <property type="protein sequence ID" value="QQM28979.1"/>
    <property type="molecule type" value="Genomic_DNA"/>
</dbReference>
<sequence>MIFTLAGFGCALAQILVARLFQGIGAGTEGIPPFVIVHDLFEGHVARIALPLYRTQRYAADRNSS</sequence>
<dbReference type="AlphaFoldDB" id="A0A7T7HH15"/>
<reference evidence="1 2" key="1">
    <citation type="submission" date="2020-12" db="EMBL/GenBank/DDBJ databases">
        <authorList>
            <person name="Zheng R.K."/>
            <person name="Sun C.M."/>
        </authorList>
    </citation>
    <scope>NUCLEOTIDE SEQUENCE [LARGE SCALE GENOMIC DNA]</scope>
    <source>
        <strain evidence="1 2">ZRK001</strain>
    </source>
</reference>